<sequence>MGTNFYLETYLHRFTFYHYLVELVNIPESSNIVKIKDIKASVLQLEDEKVNENNFIIQGIIELEISYVIANVVKFYNTRITFNFLKGLKQCYGEKDACFPENCELLIQASSRVIKNSLLPDNQVEVKIAILFQGCFKVFQDCSSIWKCADIEVNCVPAFESHKNEDLSVGNIAEFTQAFNIAQKELITFFVKNKGDSLVNVQLEISPNGVDWTADAYEVEIPPGQGEALVLATFLKYTRLKYYSLNNSLIDIYLQTQG</sequence>
<dbReference type="EMBL" id="CP046640">
    <property type="protein sequence ID" value="QTL96751.1"/>
    <property type="molecule type" value="Genomic_DNA"/>
</dbReference>
<keyword evidence="3" id="KW-1185">Reference proteome</keyword>
<evidence type="ECO:0000259" key="1">
    <source>
        <dbReference type="Pfam" id="PF19912"/>
    </source>
</evidence>
<accession>A0A8A7K5Z7</accession>
<evidence type="ECO:0000313" key="2">
    <source>
        <dbReference type="EMBL" id="QTL96751.1"/>
    </source>
</evidence>
<protein>
    <recommendedName>
        <fullName evidence="1">DUF6385 domain-containing protein</fullName>
    </recommendedName>
</protein>
<evidence type="ECO:0000313" key="3">
    <source>
        <dbReference type="Proteomes" id="UP000665020"/>
    </source>
</evidence>
<dbReference type="AlphaFoldDB" id="A0A8A7K5Z7"/>
<name>A0A8A7K5Z7_9FIRM</name>
<proteinExistence type="predicted"/>
<dbReference type="InterPro" id="IPR045965">
    <property type="entry name" value="DUF6385"/>
</dbReference>
<dbReference type="Pfam" id="PF19912">
    <property type="entry name" value="DUF6385"/>
    <property type="match status" value="1"/>
</dbReference>
<dbReference type="Proteomes" id="UP000665020">
    <property type="component" value="Chromosome"/>
</dbReference>
<organism evidence="2 3">
    <name type="scientific">Iocasia fonsfrigidae</name>
    <dbReference type="NCBI Taxonomy" id="2682810"/>
    <lineage>
        <taxon>Bacteria</taxon>
        <taxon>Bacillati</taxon>
        <taxon>Bacillota</taxon>
        <taxon>Clostridia</taxon>
        <taxon>Halanaerobiales</taxon>
        <taxon>Halanaerobiaceae</taxon>
        <taxon>Iocasia</taxon>
    </lineage>
</organism>
<feature type="domain" description="DUF6385" evidence="1">
    <location>
        <begin position="180"/>
        <end position="257"/>
    </location>
</feature>
<reference evidence="2" key="1">
    <citation type="submission" date="2019-12" db="EMBL/GenBank/DDBJ databases">
        <authorList>
            <person name="zhang j."/>
            <person name="sun C.M."/>
        </authorList>
    </citation>
    <scope>NUCLEOTIDE SEQUENCE</scope>
    <source>
        <strain evidence="2">NS-1</strain>
    </source>
</reference>
<gene>
    <name evidence="2" type="ORF">GM661_01555</name>
</gene>
<dbReference type="KEGG" id="ifn:GM661_01555"/>
<dbReference type="RefSeq" id="WP_230868461.1">
    <property type="nucleotide sequence ID" value="NZ_CP046640.1"/>
</dbReference>